<sequence length="67" mass="7255">MTVSTDEGPVHVSIARQALARLSGRSHVTAEGTASAYRVEIEDIVRPKARSGEPRAMMRLSEADFSV</sequence>
<dbReference type="Proteomes" id="UP000570166">
    <property type="component" value="Unassembled WGS sequence"/>
</dbReference>
<accession>A0A838LCN3</accession>
<name>A0A838LCN3_9SPHN</name>
<reference evidence="1 2" key="1">
    <citation type="submission" date="2020-07" db="EMBL/GenBank/DDBJ databases">
        <authorList>
            <person name="Sun Q."/>
        </authorList>
    </citation>
    <scope>NUCLEOTIDE SEQUENCE [LARGE SCALE GENOMIC DNA]</scope>
    <source>
        <strain evidence="1 2">CGMCC 1.13654</strain>
    </source>
</reference>
<dbReference type="EMBL" id="JACEIB010000024">
    <property type="protein sequence ID" value="MBA2935248.1"/>
    <property type="molecule type" value="Genomic_DNA"/>
</dbReference>
<evidence type="ECO:0000313" key="2">
    <source>
        <dbReference type="Proteomes" id="UP000570166"/>
    </source>
</evidence>
<gene>
    <name evidence="1" type="ORF">HZF05_14260</name>
</gene>
<comment type="caution">
    <text evidence="1">The sequence shown here is derived from an EMBL/GenBank/DDBJ whole genome shotgun (WGS) entry which is preliminary data.</text>
</comment>
<protein>
    <submittedName>
        <fullName evidence="1">Uncharacterized protein</fullName>
    </submittedName>
</protein>
<keyword evidence="2" id="KW-1185">Reference proteome</keyword>
<evidence type="ECO:0000313" key="1">
    <source>
        <dbReference type="EMBL" id="MBA2935248.1"/>
    </source>
</evidence>
<proteinExistence type="predicted"/>
<dbReference type="RefSeq" id="WP_160363829.1">
    <property type="nucleotide sequence ID" value="NZ_JACEIB010000024.1"/>
</dbReference>
<organism evidence="1 2">
    <name type="scientific">Sphingomonas chungangi</name>
    <dbReference type="NCBI Taxonomy" id="2683589"/>
    <lineage>
        <taxon>Bacteria</taxon>
        <taxon>Pseudomonadati</taxon>
        <taxon>Pseudomonadota</taxon>
        <taxon>Alphaproteobacteria</taxon>
        <taxon>Sphingomonadales</taxon>
        <taxon>Sphingomonadaceae</taxon>
        <taxon>Sphingomonas</taxon>
    </lineage>
</organism>
<dbReference type="AlphaFoldDB" id="A0A838LCN3"/>